<evidence type="ECO:0000256" key="2">
    <source>
        <dbReference type="SAM" id="MobiDB-lite"/>
    </source>
</evidence>
<feature type="compositionally biased region" description="Polar residues" evidence="2">
    <location>
        <begin position="296"/>
        <end position="312"/>
    </location>
</feature>
<dbReference type="SMART" id="SM00355">
    <property type="entry name" value="ZnF_C2H2"/>
    <property type="match status" value="4"/>
</dbReference>
<name>A0A915KK38_ROMCU</name>
<feature type="region of interest" description="Disordered" evidence="2">
    <location>
        <begin position="152"/>
        <end position="177"/>
    </location>
</feature>
<evidence type="ECO:0000313" key="5">
    <source>
        <dbReference type="WBParaSite" id="nRc.2.0.1.t39124-RA"/>
    </source>
</evidence>
<dbReference type="InterPro" id="IPR040436">
    <property type="entry name" value="Disconnected-like"/>
</dbReference>
<keyword evidence="1" id="KW-0862">Zinc</keyword>
<feature type="compositionally biased region" description="Acidic residues" evidence="2">
    <location>
        <begin position="167"/>
        <end position="177"/>
    </location>
</feature>
<evidence type="ECO:0000259" key="3">
    <source>
        <dbReference type="PROSITE" id="PS50157"/>
    </source>
</evidence>
<proteinExistence type="predicted"/>
<dbReference type="WBParaSite" id="nRc.2.0.1.t39124-RA">
    <property type="protein sequence ID" value="nRc.2.0.1.t39124-RA"/>
    <property type="gene ID" value="nRc.2.0.1.g39124"/>
</dbReference>
<dbReference type="PROSITE" id="PS00028">
    <property type="entry name" value="ZINC_FINGER_C2H2_1"/>
    <property type="match status" value="2"/>
</dbReference>
<keyword evidence="1" id="KW-0479">Metal-binding</keyword>
<dbReference type="AlphaFoldDB" id="A0A915KK38"/>
<keyword evidence="1" id="KW-0863">Zinc-finger</keyword>
<evidence type="ECO:0000256" key="1">
    <source>
        <dbReference type="PROSITE-ProRule" id="PRU00042"/>
    </source>
</evidence>
<feature type="domain" description="C2H2-type" evidence="3">
    <location>
        <begin position="409"/>
        <end position="432"/>
    </location>
</feature>
<dbReference type="GO" id="GO:0006355">
    <property type="term" value="P:regulation of DNA-templated transcription"/>
    <property type="evidence" value="ECO:0007669"/>
    <property type="project" value="TreeGrafter"/>
</dbReference>
<evidence type="ECO:0000313" key="4">
    <source>
        <dbReference type="Proteomes" id="UP000887565"/>
    </source>
</evidence>
<dbReference type="InterPro" id="IPR013087">
    <property type="entry name" value="Znf_C2H2_type"/>
</dbReference>
<dbReference type="PANTHER" id="PTHR15021:SF0">
    <property type="entry name" value="DISCO-RELATED, ISOFORM A-RELATED"/>
    <property type="match status" value="1"/>
</dbReference>
<sequence length="525" mass="59278">MESHYSSGNAFGVSSPASGDAVDVRLNHLLHILLKGRHFLPIRVKILLERLINSSMPGQTASYHASEDLERGYKKELLTLDDQTLAQTLVVDPWNQEEKLLRQFSSFDQTRNLCQVLLQAWRIDKTLSGLFAGGNFLPLSGNDFEQRNLPPKIELSTEGNNNGGVLTEDDDDDGRESEIFGDDEIDQQPQDLSLKNQNKSTPILRFVDRTTLKVKKSSGRHRIHPHNLSQLTRNPITGKKRVQCQLCLKTYCDKGALKIHYSAVHLREKHKCTVAGCNMVFPSRRSRNRHSQNSNPKLHSSTNGTIPTASGMNANAVSPVGSHNYAIIPFGENFQNTDLKFNHLLNQMEKSDDSPVYAKLKRDYLLDQTANSVLERFCGDLIERSTTNPLKSEIADDTITANDDDLNFRKCPQCGKEFQNRFSLKTHFTNVHLKVMLPCPIEGCSAQFPWKRSVDRHARNQKLHEKLIKNDQTLSTDCPMEMCLRENGFAENHKSIDEKPPLLSPHQSPKPPSSSIFRDSSIKCV</sequence>
<organism evidence="4 5">
    <name type="scientific">Romanomermis culicivorax</name>
    <name type="common">Nematode worm</name>
    <dbReference type="NCBI Taxonomy" id="13658"/>
    <lineage>
        <taxon>Eukaryota</taxon>
        <taxon>Metazoa</taxon>
        <taxon>Ecdysozoa</taxon>
        <taxon>Nematoda</taxon>
        <taxon>Enoplea</taxon>
        <taxon>Dorylaimia</taxon>
        <taxon>Mermithida</taxon>
        <taxon>Mermithoidea</taxon>
        <taxon>Mermithidae</taxon>
        <taxon>Romanomermis</taxon>
    </lineage>
</organism>
<accession>A0A915KK38</accession>
<dbReference type="PROSITE" id="PS50157">
    <property type="entry name" value="ZINC_FINGER_C2H2_2"/>
    <property type="match status" value="2"/>
</dbReference>
<dbReference type="GO" id="GO:0005634">
    <property type="term" value="C:nucleus"/>
    <property type="evidence" value="ECO:0007669"/>
    <property type="project" value="TreeGrafter"/>
</dbReference>
<reference evidence="5" key="1">
    <citation type="submission" date="2022-11" db="UniProtKB">
        <authorList>
            <consortium name="WormBaseParasite"/>
        </authorList>
    </citation>
    <scope>IDENTIFICATION</scope>
</reference>
<dbReference type="GO" id="GO:0008270">
    <property type="term" value="F:zinc ion binding"/>
    <property type="evidence" value="ECO:0007669"/>
    <property type="project" value="UniProtKB-KW"/>
</dbReference>
<keyword evidence="4" id="KW-1185">Reference proteome</keyword>
<feature type="domain" description="C2H2-type" evidence="3">
    <location>
        <begin position="242"/>
        <end position="270"/>
    </location>
</feature>
<dbReference type="Gene3D" id="3.30.160.60">
    <property type="entry name" value="Classic Zinc Finger"/>
    <property type="match status" value="2"/>
</dbReference>
<dbReference type="PANTHER" id="PTHR15021">
    <property type="entry name" value="DISCONNECTED-RELATED"/>
    <property type="match status" value="1"/>
</dbReference>
<feature type="region of interest" description="Disordered" evidence="2">
    <location>
        <begin position="283"/>
        <end position="312"/>
    </location>
</feature>
<dbReference type="Proteomes" id="UP000887565">
    <property type="component" value="Unplaced"/>
</dbReference>
<protein>
    <submittedName>
        <fullName evidence="5">C2H2-type domain-containing protein</fullName>
    </submittedName>
</protein>
<feature type="region of interest" description="Disordered" evidence="2">
    <location>
        <begin position="495"/>
        <end position="525"/>
    </location>
</feature>